<gene>
    <name evidence="2" type="ORF">ACFPOF_03260</name>
</gene>
<reference evidence="3" key="1">
    <citation type="journal article" date="2019" name="Int. J. Syst. Evol. Microbiol.">
        <title>The Global Catalogue of Microorganisms (GCM) 10K type strain sequencing project: providing services to taxonomists for standard genome sequencing and annotation.</title>
        <authorList>
            <consortium name="The Broad Institute Genomics Platform"/>
            <consortium name="The Broad Institute Genome Sequencing Center for Infectious Disease"/>
            <person name="Wu L."/>
            <person name="Ma J."/>
        </authorList>
    </citation>
    <scope>NUCLEOTIDE SEQUENCE [LARGE SCALE GENOMIC DNA]</scope>
    <source>
        <strain evidence="3">CGMCC 1.18575</strain>
    </source>
</reference>
<evidence type="ECO:0000313" key="3">
    <source>
        <dbReference type="Proteomes" id="UP001596113"/>
    </source>
</evidence>
<dbReference type="GO" id="GO:0016740">
    <property type="term" value="F:transferase activity"/>
    <property type="evidence" value="ECO:0007669"/>
    <property type="project" value="UniProtKB-KW"/>
</dbReference>
<comment type="caution">
    <text evidence="2">The sequence shown here is derived from an EMBL/GenBank/DDBJ whole genome shotgun (WGS) entry which is preliminary data.</text>
</comment>
<sequence>MIRNGMLKYSQKEMSQAELRRMQLIQIELLAEFDALCRKHELRYVIASGTLLGAARHGSFIPWDDDIDVEMLRSDYDKFCKIDKQEFGENTFFQTNKTDKHYPWLYGKLRRSGTQAVRLGQEHLKMQSGVFIDIFPRDGVPEHTLLRSARSVVAAMSRKMLYARVACRTSETFIGRLGWSIVRMIPKQIPFGIAKLLSVVFDEKRCNRVGCIGYHGKAEANGFRKNWFTEMVLLPFEGEQYYAPADWDGYLRYVYGDNYMMPPPPNRRQITSPLSSYSL</sequence>
<keyword evidence="2" id="KW-0808">Transferase</keyword>
<accession>A0ABW0HKK9</accession>
<proteinExistence type="predicted"/>
<organism evidence="2 3">
    <name type="scientific">Cohnella soli</name>
    <dbReference type="NCBI Taxonomy" id="425005"/>
    <lineage>
        <taxon>Bacteria</taxon>
        <taxon>Bacillati</taxon>
        <taxon>Bacillota</taxon>
        <taxon>Bacilli</taxon>
        <taxon>Bacillales</taxon>
        <taxon>Paenibacillaceae</taxon>
        <taxon>Cohnella</taxon>
    </lineage>
</organism>
<name>A0ABW0HKK9_9BACL</name>
<evidence type="ECO:0000259" key="1">
    <source>
        <dbReference type="Pfam" id="PF04991"/>
    </source>
</evidence>
<dbReference type="Proteomes" id="UP001596113">
    <property type="component" value="Unassembled WGS sequence"/>
</dbReference>
<protein>
    <submittedName>
        <fullName evidence="2">Phosphorylcholine transferase LicD</fullName>
    </submittedName>
</protein>
<dbReference type="PANTHER" id="PTHR43404:SF2">
    <property type="entry name" value="LIPOPOLYSACCHARIDE CHOLINEPHOSPHOTRANSFERASE LICD"/>
    <property type="match status" value="1"/>
</dbReference>
<feature type="domain" description="LicD/FKTN/FKRP nucleotidyltransferase" evidence="1">
    <location>
        <begin position="37"/>
        <end position="256"/>
    </location>
</feature>
<dbReference type="InterPro" id="IPR007074">
    <property type="entry name" value="LicD/FKTN/FKRP_NTP_transf"/>
</dbReference>
<dbReference type="PANTHER" id="PTHR43404">
    <property type="entry name" value="LIPOPOLYSACCHARIDE CHOLINEPHOSPHOTRANSFERASE LICD"/>
    <property type="match status" value="1"/>
</dbReference>
<dbReference type="RefSeq" id="WP_378129584.1">
    <property type="nucleotide sequence ID" value="NZ_JBHSMI010000005.1"/>
</dbReference>
<dbReference type="Pfam" id="PF04991">
    <property type="entry name" value="LicD"/>
    <property type="match status" value="1"/>
</dbReference>
<evidence type="ECO:0000313" key="2">
    <source>
        <dbReference type="EMBL" id="MFC5401741.1"/>
    </source>
</evidence>
<dbReference type="EMBL" id="JBHSMI010000005">
    <property type="protein sequence ID" value="MFC5401741.1"/>
    <property type="molecule type" value="Genomic_DNA"/>
</dbReference>
<dbReference type="InterPro" id="IPR052942">
    <property type="entry name" value="LPS_cholinephosphotransferase"/>
</dbReference>
<keyword evidence="3" id="KW-1185">Reference proteome</keyword>